<dbReference type="Proteomes" id="UP000001593">
    <property type="component" value="Unassembled WGS sequence"/>
</dbReference>
<dbReference type="GO" id="GO:0022848">
    <property type="term" value="F:acetylcholine-gated monoatomic cation-selective channel activity"/>
    <property type="evidence" value="ECO:0007669"/>
    <property type="project" value="InterPro"/>
</dbReference>
<dbReference type="Gene3D" id="2.70.170.10">
    <property type="entry name" value="Neurotransmitter-gated ion-channel ligand-binding domain"/>
    <property type="match status" value="1"/>
</dbReference>
<dbReference type="HOGENOM" id="CLU_018074_2_2_1"/>
<reference evidence="18 19" key="1">
    <citation type="journal article" date="2007" name="Science">
        <title>Sea anemone genome reveals ancestral eumetazoan gene repertoire and genomic organization.</title>
        <authorList>
            <person name="Putnam N.H."/>
            <person name="Srivastava M."/>
            <person name="Hellsten U."/>
            <person name="Dirks B."/>
            <person name="Chapman J."/>
            <person name="Salamov A."/>
            <person name="Terry A."/>
            <person name="Shapiro H."/>
            <person name="Lindquist E."/>
            <person name="Kapitonov V.V."/>
            <person name="Jurka J."/>
            <person name="Genikhovich G."/>
            <person name="Grigoriev I.V."/>
            <person name="Lucas S.M."/>
            <person name="Steele R.E."/>
            <person name="Finnerty J.R."/>
            <person name="Technau U."/>
            <person name="Martindale M.Q."/>
            <person name="Rokhsar D.S."/>
        </authorList>
    </citation>
    <scope>NUCLEOTIDE SEQUENCE [LARGE SCALE GENOMIC DNA]</scope>
    <source>
        <strain evidence="19">CH2 X CH6</strain>
    </source>
</reference>
<dbReference type="Gene3D" id="1.20.58.390">
    <property type="entry name" value="Neurotransmitter-gated ion-channel transmembrane domain"/>
    <property type="match status" value="1"/>
</dbReference>
<feature type="domain" description="Neurotransmitter-gated ion-channel transmembrane" evidence="17">
    <location>
        <begin position="223"/>
        <end position="314"/>
    </location>
</feature>
<keyword evidence="6" id="KW-0770">Synapse</keyword>
<keyword evidence="11" id="KW-0325">Glycoprotein</keyword>
<dbReference type="InterPro" id="IPR036734">
    <property type="entry name" value="Neur_chan_lig-bd_sf"/>
</dbReference>
<dbReference type="CDD" id="cd18997">
    <property type="entry name" value="LGIC_ECD_nAChR"/>
    <property type="match status" value="1"/>
</dbReference>
<evidence type="ECO:0000259" key="17">
    <source>
        <dbReference type="Pfam" id="PF02932"/>
    </source>
</evidence>
<dbReference type="InterPro" id="IPR006202">
    <property type="entry name" value="Neur_chan_lig-bd"/>
</dbReference>
<dbReference type="PRINTS" id="PR00254">
    <property type="entry name" value="NICOTINICR"/>
</dbReference>
<dbReference type="InterPro" id="IPR038050">
    <property type="entry name" value="Neuro_actylchol_rec"/>
</dbReference>
<evidence type="ECO:0000256" key="15">
    <source>
        <dbReference type="RuleBase" id="RU000687"/>
    </source>
</evidence>
<evidence type="ECO:0000256" key="2">
    <source>
        <dbReference type="ARBA" id="ARBA00022448"/>
    </source>
</evidence>
<dbReference type="InterPro" id="IPR006029">
    <property type="entry name" value="Neurotrans-gated_channel_TM"/>
</dbReference>
<comment type="subcellular location">
    <subcellularLocation>
        <location evidence="14">Synaptic cell membrane</location>
        <topology evidence="14">Multi-pass membrane protein</topology>
    </subcellularLocation>
</comment>
<dbReference type="KEGG" id="nve:5519824"/>
<dbReference type="AlphaFoldDB" id="A7RLM5"/>
<evidence type="ECO:0000256" key="13">
    <source>
        <dbReference type="ARBA" id="ARBA00023303"/>
    </source>
</evidence>
<gene>
    <name evidence="18" type="ORF">NEMVEDRAFT_v1g85724</name>
</gene>
<evidence type="ECO:0000256" key="1">
    <source>
        <dbReference type="ARBA" id="ARBA00009237"/>
    </source>
</evidence>
<dbReference type="GO" id="GO:0004888">
    <property type="term" value="F:transmembrane signaling receptor activity"/>
    <property type="evidence" value="ECO:0007669"/>
    <property type="project" value="InterPro"/>
</dbReference>
<keyword evidence="4 15" id="KW-0812">Transmembrane</keyword>
<dbReference type="InterPro" id="IPR018000">
    <property type="entry name" value="Neurotransmitter_ion_chnl_CS"/>
</dbReference>
<dbReference type="EMBL" id="DS469518">
    <property type="protein sequence ID" value="EDO47631.1"/>
    <property type="molecule type" value="Genomic_DNA"/>
</dbReference>
<dbReference type="GO" id="GO:0045202">
    <property type="term" value="C:synapse"/>
    <property type="evidence" value="ECO:0000318"/>
    <property type="project" value="GO_Central"/>
</dbReference>
<evidence type="ECO:0000256" key="5">
    <source>
        <dbReference type="ARBA" id="ARBA00022989"/>
    </source>
</evidence>
<evidence type="ECO:0000256" key="4">
    <source>
        <dbReference type="ARBA" id="ARBA00022692"/>
    </source>
</evidence>
<feature type="domain" description="Neurotransmitter-gated ion-channel ligand-binding" evidence="16">
    <location>
        <begin position="4"/>
        <end position="214"/>
    </location>
</feature>
<feature type="transmembrane region" description="Helical" evidence="15">
    <location>
        <begin position="280"/>
        <end position="302"/>
    </location>
</feature>
<keyword evidence="7 15" id="KW-0406">Ion transport</keyword>
<dbReference type="PANTHER" id="PTHR18945">
    <property type="entry name" value="NEUROTRANSMITTER GATED ION CHANNEL"/>
    <property type="match status" value="1"/>
</dbReference>
<dbReference type="GO" id="GO:1904315">
    <property type="term" value="F:transmitter-gated monoatomic ion channel activity involved in regulation of postsynaptic membrane potential"/>
    <property type="evidence" value="ECO:0000318"/>
    <property type="project" value="GO_Central"/>
</dbReference>
<organism evidence="18 19">
    <name type="scientific">Nematostella vectensis</name>
    <name type="common">Starlet sea anemone</name>
    <dbReference type="NCBI Taxonomy" id="45351"/>
    <lineage>
        <taxon>Eukaryota</taxon>
        <taxon>Metazoa</taxon>
        <taxon>Cnidaria</taxon>
        <taxon>Anthozoa</taxon>
        <taxon>Hexacorallia</taxon>
        <taxon>Actiniaria</taxon>
        <taxon>Edwardsiidae</taxon>
        <taxon>Nematostella</taxon>
    </lineage>
</organism>
<evidence type="ECO:0000256" key="3">
    <source>
        <dbReference type="ARBA" id="ARBA00022475"/>
    </source>
</evidence>
<evidence type="ECO:0000256" key="10">
    <source>
        <dbReference type="ARBA" id="ARBA00023170"/>
    </source>
</evidence>
<dbReference type="GO" id="GO:0045211">
    <property type="term" value="C:postsynaptic membrane"/>
    <property type="evidence" value="ECO:0007669"/>
    <property type="project" value="InterPro"/>
</dbReference>
<proteinExistence type="inferred from homology"/>
<evidence type="ECO:0000256" key="6">
    <source>
        <dbReference type="ARBA" id="ARBA00023018"/>
    </source>
</evidence>
<keyword evidence="13 15" id="KW-0407">Ion channel</keyword>
<dbReference type="GO" id="GO:0042391">
    <property type="term" value="P:regulation of membrane potential"/>
    <property type="evidence" value="ECO:0000318"/>
    <property type="project" value="GO_Central"/>
</dbReference>
<dbReference type="Pfam" id="PF02932">
    <property type="entry name" value="Neur_chan_memb"/>
    <property type="match status" value="1"/>
</dbReference>
<evidence type="ECO:0000256" key="9">
    <source>
        <dbReference type="ARBA" id="ARBA00023157"/>
    </source>
</evidence>
<evidence type="ECO:0000256" key="12">
    <source>
        <dbReference type="ARBA" id="ARBA00023286"/>
    </source>
</evidence>
<sequence length="317" mass="36198">MTHEDHLIRHLLNTTRYSPRFRPVRDVKEALVLRHGMMLKTIVAVEEKNMVFTTNVRLRMGWKDAFLQWNPADYGGVTQINLEASDIWTPPVIIYNQAGDLGESITSSNTPRPVVRSDGTVLWMVPTVIKSSCVIDVKYFPFDQQLCKIIFGSWHYDVSKLDLQPLDGKVDTTRYITNSEWKLLSATAVRTQVSHICCRQEVARITYSLHIERRRLYYSMNFILPCTIIAFLMLLVFMTPDNTGERMAVGVTILLSLAVFFLMLETIMPISQMLPLLGKYYCCIIIEGAAALGAMSGVLRYIHHSPDPLPPWVKVRT</sequence>
<dbReference type="SUPFAM" id="SSF90112">
    <property type="entry name" value="Neurotransmitter-gated ion-channel transmembrane pore"/>
    <property type="match status" value="1"/>
</dbReference>
<dbReference type="InterPro" id="IPR036719">
    <property type="entry name" value="Neuro-gated_channel_TM_sf"/>
</dbReference>
<dbReference type="InterPro" id="IPR006201">
    <property type="entry name" value="Neur_channel"/>
</dbReference>
<evidence type="ECO:0000256" key="11">
    <source>
        <dbReference type="ARBA" id="ARBA00023180"/>
    </source>
</evidence>
<keyword evidence="9" id="KW-1015">Disulfide bond</keyword>
<keyword evidence="10" id="KW-0675">Receptor</keyword>
<dbReference type="GO" id="GO:0034220">
    <property type="term" value="P:monoatomic ion transmembrane transport"/>
    <property type="evidence" value="ECO:0000318"/>
    <property type="project" value="GO_Central"/>
</dbReference>
<evidence type="ECO:0000256" key="8">
    <source>
        <dbReference type="ARBA" id="ARBA00023136"/>
    </source>
</evidence>
<accession>A7RLM5</accession>
<dbReference type="PhylomeDB" id="A7RLM5"/>
<comment type="similarity">
    <text evidence="1">Belongs to the ligand-gated ion channel (TC 1.A.9) family. Acetylcholine receptor (TC 1.A.9.1) subfamily.</text>
</comment>
<dbReference type="GO" id="GO:0043005">
    <property type="term" value="C:neuron projection"/>
    <property type="evidence" value="ECO:0000318"/>
    <property type="project" value="GO_Central"/>
</dbReference>
<evidence type="ECO:0000256" key="14">
    <source>
        <dbReference type="ARBA" id="ARBA00034099"/>
    </source>
</evidence>
<keyword evidence="5 15" id="KW-1133">Transmembrane helix</keyword>
<dbReference type="GO" id="GO:1902495">
    <property type="term" value="C:transmembrane transporter complex"/>
    <property type="evidence" value="ECO:0000318"/>
    <property type="project" value="GO_Central"/>
</dbReference>
<keyword evidence="2 15" id="KW-0813">Transport</keyword>
<keyword evidence="3" id="KW-1003">Cell membrane</keyword>
<feature type="transmembrane region" description="Helical" evidence="15">
    <location>
        <begin position="216"/>
        <end position="237"/>
    </location>
</feature>
<dbReference type="InterPro" id="IPR002394">
    <property type="entry name" value="Nicotinic_acetylcholine_rcpt"/>
</dbReference>
<dbReference type="OMA" id="VFFLMLE"/>
<feature type="transmembrane region" description="Helical" evidence="15">
    <location>
        <begin position="249"/>
        <end position="268"/>
    </location>
</feature>
<dbReference type="FunFam" id="2.70.170.10:FF:000016">
    <property type="entry name" value="Nicotinic acetylcholine receptor subunit"/>
    <property type="match status" value="1"/>
</dbReference>
<comment type="caution">
    <text evidence="15">Lacks conserved residue(s) required for the propagation of feature annotation.</text>
</comment>
<dbReference type="GO" id="GO:0007268">
    <property type="term" value="P:chemical synaptic transmission"/>
    <property type="evidence" value="ECO:0000318"/>
    <property type="project" value="GO_Central"/>
</dbReference>
<dbReference type="GO" id="GO:0005231">
    <property type="term" value="F:excitatory extracellular ligand-gated monoatomic ion channel activity"/>
    <property type="evidence" value="ECO:0000318"/>
    <property type="project" value="GO_Central"/>
</dbReference>
<dbReference type="SUPFAM" id="SSF63712">
    <property type="entry name" value="Nicotinic receptor ligand binding domain-like"/>
    <property type="match status" value="1"/>
</dbReference>
<dbReference type="GO" id="GO:0005886">
    <property type="term" value="C:plasma membrane"/>
    <property type="evidence" value="ECO:0000318"/>
    <property type="project" value="GO_Central"/>
</dbReference>
<name>A7RLM5_NEMVE</name>
<protein>
    <submittedName>
        <fullName evidence="18">Uncharacterized protein</fullName>
    </submittedName>
</protein>
<dbReference type="PROSITE" id="PS00236">
    <property type="entry name" value="NEUROTR_ION_CHANNEL"/>
    <property type="match status" value="1"/>
</dbReference>
<evidence type="ECO:0000313" key="18">
    <source>
        <dbReference type="EMBL" id="EDO47631.1"/>
    </source>
</evidence>
<dbReference type="CDD" id="cd19051">
    <property type="entry name" value="LGIC_TM_cation"/>
    <property type="match status" value="1"/>
</dbReference>
<dbReference type="STRING" id="45351.A7RLM5"/>
<dbReference type="PRINTS" id="PR00252">
    <property type="entry name" value="NRIONCHANNEL"/>
</dbReference>
<evidence type="ECO:0000313" key="19">
    <source>
        <dbReference type="Proteomes" id="UP000001593"/>
    </source>
</evidence>
<keyword evidence="19" id="KW-1185">Reference proteome</keyword>
<dbReference type="eggNOG" id="KOG3646">
    <property type="taxonomic scope" value="Eukaryota"/>
</dbReference>
<dbReference type="FunFam" id="1.20.58.390:FF:000164">
    <property type="entry name" value="Predicted protein"/>
    <property type="match status" value="1"/>
</dbReference>
<dbReference type="Pfam" id="PF02931">
    <property type="entry name" value="Neur_chan_LBD"/>
    <property type="match status" value="1"/>
</dbReference>
<evidence type="ECO:0000259" key="16">
    <source>
        <dbReference type="Pfam" id="PF02931"/>
    </source>
</evidence>
<dbReference type="OrthoDB" id="5975154at2759"/>
<evidence type="ECO:0000256" key="7">
    <source>
        <dbReference type="ARBA" id="ARBA00023065"/>
    </source>
</evidence>
<keyword evidence="8 15" id="KW-0472">Membrane</keyword>
<dbReference type="InParanoid" id="A7RLM5"/>
<keyword evidence="12" id="KW-1071">Ligand-gated ion channel</keyword>